<keyword evidence="1" id="KW-0472">Membrane</keyword>
<reference evidence="2" key="1">
    <citation type="submission" date="2014-09" db="EMBL/GenBank/DDBJ databases">
        <authorList>
            <person name="Magalhaes I.L.F."/>
            <person name="Oliveira U."/>
            <person name="Santos F.R."/>
            <person name="Vidigal T.H.D.A."/>
            <person name="Brescovit A.D."/>
            <person name="Santos A.J."/>
        </authorList>
    </citation>
    <scope>NUCLEOTIDE SEQUENCE</scope>
    <source>
        <tissue evidence="2">Shoot tissue taken approximately 20 cm above the soil surface</tissue>
    </source>
</reference>
<dbReference type="AlphaFoldDB" id="A0A0A9AY23"/>
<sequence length="44" mass="4912">MVTTSQVVQKVSVSVVSPISYICIELLTSYLLCWSNSLLFCVTR</sequence>
<evidence type="ECO:0000313" key="2">
    <source>
        <dbReference type="EMBL" id="JAD54788.1"/>
    </source>
</evidence>
<feature type="transmembrane region" description="Helical" evidence="1">
    <location>
        <begin position="19"/>
        <end position="42"/>
    </location>
</feature>
<name>A0A0A9AY23_ARUDO</name>
<reference evidence="2" key="2">
    <citation type="journal article" date="2015" name="Data Brief">
        <title>Shoot transcriptome of the giant reed, Arundo donax.</title>
        <authorList>
            <person name="Barrero R.A."/>
            <person name="Guerrero F.D."/>
            <person name="Moolhuijzen P."/>
            <person name="Goolsby J.A."/>
            <person name="Tidwell J."/>
            <person name="Bellgard S.E."/>
            <person name="Bellgard M.I."/>
        </authorList>
    </citation>
    <scope>NUCLEOTIDE SEQUENCE</scope>
    <source>
        <tissue evidence="2">Shoot tissue taken approximately 20 cm above the soil surface</tissue>
    </source>
</reference>
<keyword evidence="1" id="KW-0812">Transmembrane</keyword>
<protein>
    <submittedName>
        <fullName evidence="2">Uncharacterized protein</fullName>
    </submittedName>
</protein>
<organism evidence="2">
    <name type="scientific">Arundo donax</name>
    <name type="common">Giant reed</name>
    <name type="synonym">Donax arundinaceus</name>
    <dbReference type="NCBI Taxonomy" id="35708"/>
    <lineage>
        <taxon>Eukaryota</taxon>
        <taxon>Viridiplantae</taxon>
        <taxon>Streptophyta</taxon>
        <taxon>Embryophyta</taxon>
        <taxon>Tracheophyta</taxon>
        <taxon>Spermatophyta</taxon>
        <taxon>Magnoliopsida</taxon>
        <taxon>Liliopsida</taxon>
        <taxon>Poales</taxon>
        <taxon>Poaceae</taxon>
        <taxon>PACMAD clade</taxon>
        <taxon>Arundinoideae</taxon>
        <taxon>Arundineae</taxon>
        <taxon>Arundo</taxon>
    </lineage>
</organism>
<proteinExistence type="predicted"/>
<keyword evidence="1" id="KW-1133">Transmembrane helix</keyword>
<evidence type="ECO:0000256" key="1">
    <source>
        <dbReference type="SAM" id="Phobius"/>
    </source>
</evidence>
<dbReference type="EMBL" id="GBRH01243107">
    <property type="protein sequence ID" value="JAD54788.1"/>
    <property type="molecule type" value="Transcribed_RNA"/>
</dbReference>
<accession>A0A0A9AY23</accession>